<organism evidence="4 5">
    <name type="scientific">Fulvivirga sedimenti</name>
    <dbReference type="NCBI Taxonomy" id="2879465"/>
    <lineage>
        <taxon>Bacteria</taxon>
        <taxon>Pseudomonadati</taxon>
        <taxon>Bacteroidota</taxon>
        <taxon>Cytophagia</taxon>
        <taxon>Cytophagales</taxon>
        <taxon>Fulvivirgaceae</taxon>
        <taxon>Fulvivirga</taxon>
    </lineage>
</organism>
<dbReference type="SUPFAM" id="SSF49764">
    <property type="entry name" value="HSP20-like chaperones"/>
    <property type="match status" value="1"/>
</dbReference>
<dbReference type="Gene3D" id="2.60.40.790">
    <property type="match status" value="1"/>
</dbReference>
<evidence type="ECO:0000259" key="3">
    <source>
        <dbReference type="PROSITE" id="PS01031"/>
    </source>
</evidence>
<dbReference type="EMBL" id="JAIXNE010000001">
    <property type="protein sequence ID" value="MCA6074127.1"/>
    <property type="molecule type" value="Genomic_DNA"/>
</dbReference>
<dbReference type="InterPro" id="IPR031107">
    <property type="entry name" value="Small_HSP"/>
</dbReference>
<protein>
    <submittedName>
        <fullName evidence="4">Hsp20/alpha crystallin family protein</fullName>
    </submittedName>
</protein>
<evidence type="ECO:0000256" key="1">
    <source>
        <dbReference type="PROSITE-ProRule" id="PRU00285"/>
    </source>
</evidence>
<comment type="similarity">
    <text evidence="1 2">Belongs to the small heat shock protein (HSP20) family.</text>
</comment>
<comment type="caution">
    <text evidence="4">The sequence shown here is derived from an EMBL/GenBank/DDBJ whole genome shotgun (WGS) entry which is preliminary data.</text>
</comment>
<dbReference type="InterPro" id="IPR008978">
    <property type="entry name" value="HSP20-like_chaperone"/>
</dbReference>
<feature type="domain" description="SHSP" evidence="3">
    <location>
        <begin position="30"/>
        <end position="140"/>
    </location>
</feature>
<proteinExistence type="inferred from homology"/>
<evidence type="ECO:0000256" key="2">
    <source>
        <dbReference type="RuleBase" id="RU003616"/>
    </source>
</evidence>
<gene>
    <name evidence="4" type="ORF">LDX50_04570</name>
</gene>
<name>A0A9X1HP02_9BACT</name>
<reference evidence="4" key="1">
    <citation type="submission" date="2021-09" db="EMBL/GenBank/DDBJ databases">
        <title>Fulvivirga sp. isolated from coastal sediment.</title>
        <authorList>
            <person name="Yu H."/>
        </authorList>
    </citation>
    <scope>NUCLEOTIDE SEQUENCE</scope>
    <source>
        <strain evidence="4">1062</strain>
    </source>
</reference>
<dbReference type="PANTHER" id="PTHR11527">
    <property type="entry name" value="HEAT-SHOCK PROTEIN 20 FAMILY MEMBER"/>
    <property type="match status" value="1"/>
</dbReference>
<accession>A0A9X1HP02</accession>
<evidence type="ECO:0000313" key="5">
    <source>
        <dbReference type="Proteomes" id="UP001139409"/>
    </source>
</evidence>
<dbReference type="Pfam" id="PF00011">
    <property type="entry name" value="HSP20"/>
    <property type="match status" value="1"/>
</dbReference>
<dbReference type="RefSeq" id="WP_225697230.1">
    <property type="nucleotide sequence ID" value="NZ_JAIXNE010000001.1"/>
</dbReference>
<dbReference type="PROSITE" id="PS01031">
    <property type="entry name" value="SHSP"/>
    <property type="match status" value="1"/>
</dbReference>
<dbReference type="CDD" id="cd06464">
    <property type="entry name" value="ACD_sHsps-like"/>
    <property type="match status" value="1"/>
</dbReference>
<sequence length="140" mass="16414">MALVRYNPLNDFIPATFGNLVENFINDRVSDEPVFMPAVDIVREDNQILLHVYAPGMKKDQFTIDLNEHQLIIAGERTLDDEARKKFTKIESRYGKFRRVFKLNEDINEEKITAEYQDGILKIVLPFEKKKETKKVIQIK</sequence>
<keyword evidence="5" id="KW-1185">Reference proteome</keyword>
<evidence type="ECO:0000313" key="4">
    <source>
        <dbReference type="EMBL" id="MCA6074127.1"/>
    </source>
</evidence>
<dbReference type="InterPro" id="IPR002068">
    <property type="entry name" value="A-crystallin/Hsp20_dom"/>
</dbReference>
<dbReference type="AlphaFoldDB" id="A0A9X1HP02"/>
<dbReference type="Proteomes" id="UP001139409">
    <property type="component" value="Unassembled WGS sequence"/>
</dbReference>